<evidence type="ECO:0000256" key="1">
    <source>
        <dbReference type="SAM" id="MobiDB-lite"/>
    </source>
</evidence>
<proteinExistence type="predicted"/>
<reference evidence="2 3" key="1">
    <citation type="submission" date="2017-12" db="EMBL/GenBank/DDBJ databases">
        <authorList>
            <person name="Levesque S."/>
        </authorList>
    </citation>
    <scope>NUCLEOTIDE SEQUENCE [LARGE SCALE GENOMIC DNA]</scope>
    <source>
        <strain evidence="2 3">SMQ-1417</strain>
    </source>
</reference>
<evidence type="ECO:0008006" key="4">
    <source>
        <dbReference type="Google" id="ProtNLM"/>
    </source>
</evidence>
<feature type="compositionally biased region" description="Polar residues" evidence="1">
    <location>
        <begin position="1"/>
        <end position="20"/>
    </location>
</feature>
<accession>A0A3Q9NQS3</accession>
<protein>
    <recommendedName>
        <fullName evidence="4">Transposase</fullName>
    </recommendedName>
</protein>
<dbReference type="Proteomes" id="UP000283000">
    <property type="component" value="Chromosome"/>
</dbReference>
<gene>
    <name evidence="2" type="ORF">CXR23_07115</name>
</gene>
<feature type="region of interest" description="Disordered" evidence="1">
    <location>
        <begin position="1"/>
        <end position="27"/>
    </location>
</feature>
<dbReference type="AlphaFoldDB" id="A0A3Q9NQS3"/>
<dbReference type="EMBL" id="CP025330">
    <property type="protein sequence ID" value="AZT92937.1"/>
    <property type="molecule type" value="Genomic_DNA"/>
</dbReference>
<organism evidence="2 3">
    <name type="scientific">Brevibacterium aurantiacum</name>
    <dbReference type="NCBI Taxonomy" id="273384"/>
    <lineage>
        <taxon>Bacteria</taxon>
        <taxon>Bacillati</taxon>
        <taxon>Actinomycetota</taxon>
        <taxon>Actinomycetes</taxon>
        <taxon>Micrococcales</taxon>
        <taxon>Brevibacteriaceae</taxon>
        <taxon>Brevibacterium</taxon>
    </lineage>
</organism>
<name>A0A3Q9NQS3_BREAU</name>
<feature type="region of interest" description="Disordered" evidence="1">
    <location>
        <begin position="89"/>
        <end position="114"/>
    </location>
</feature>
<sequence>MGTHRTTPAFQHGQESSTTREQPRDRLGIAYRHRVGIAWRDLLREHFGPWQTVWKRHRRRMGPSTGTDPRRLSRRFRLEHFCRWHDQSCQPARRNTRRPEQDAGGYIELQNSRR</sequence>
<evidence type="ECO:0000313" key="3">
    <source>
        <dbReference type="Proteomes" id="UP000283000"/>
    </source>
</evidence>
<evidence type="ECO:0000313" key="2">
    <source>
        <dbReference type="EMBL" id="AZT92937.1"/>
    </source>
</evidence>
<reference evidence="2 3" key="2">
    <citation type="submission" date="2019-01" db="EMBL/GenBank/DDBJ databases">
        <title>Comparative genomic analysis of Brevibacterium aurantiacum sheds light on its evolution and its adaptation to smear-ripened cheeses.</title>
        <authorList>
            <person name="Moineau S."/>
        </authorList>
    </citation>
    <scope>NUCLEOTIDE SEQUENCE [LARGE SCALE GENOMIC DNA]</scope>
    <source>
        <strain evidence="2 3">SMQ-1417</strain>
    </source>
</reference>